<keyword evidence="8" id="KW-0131">Cell cycle</keyword>
<dbReference type="InterPro" id="IPR000626">
    <property type="entry name" value="Ubiquitin-like_dom"/>
</dbReference>
<keyword evidence="4" id="KW-0963">Cytoplasm</keyword>
<dbReference type="Gene3D" id="3.10.20.90">
    <property type="entry name" value="Phosphatidylinositol 3-kinase Catalytic Subunit, Chain A, domain 1"/>
    <property type="match status" value="1"/>
</dbReference>
<feature type="domain" description="Ubiquitin-like" evidence="10">
    <location>
        <begin position="1"/>
        <end position="73"/>
    </location>
</feature>
<feature type="region of interest" description="Disordered" evidence="9">
    <location>
        <begin position="127"/>
        <end position="152"/>
    </location>
</feature>
<evidence type="ECO:0000256" key="3">
    <source>
        <dbReference type="ARBA" id="ARBA00008726"/>
    </source>
</evidence>
<dbReference type="GO" id="GO:0005737">
    <property type="term" value="C:cytoplasm"/>
    <property type="evidence" value="ECO:0007669"/>
    <property type="project" value="UniProtKB-SubCell"/>
</dbReference>
<evidence type="ECO:0000256" key="2">
    <source>
        <dbReference type="ARBA" id="ARBA00004496"/>
    </source>
</evidence>
<dbReference type="PROSITE" id="PS50053">
    <property type="entry name" value="UBIQUITIN_2"/>
    <property type="match status" value="1"/>
</dbReference>
<evidence type="ECO:0000256" key="8">
    <source>
        <dbReference type="ARBA" id="ARBA00023306"/>
    </source>
</evidence>
<evidence type="ECO:0000256" key="5">
    <source>
        <dbReference type="ARBA" id="ARBA00022664"/>
    </source>
</evidence>
<feature type="region of interest" description="Disordered" evidence="9">
    <location>
        <begin position="170"/>
        <end position="191"/>
    </location>
</feature>
<dbReference type="GO" id="GO:0006397">
    <property type="term" value="P:mRNA processing"/>
    <property type="evidence" value="ECO:0007669"/>
    <property type="project" value="UniProtKB-KW"/>
</dbReference>
<gene>
    <name evidence="11" type="ORF">WJX72_009938</name>
</gene>
<dbReference type="InterPro" id="IPR053822">
    <property type="entry name" value="SDE2-like_dom"/>
</dbReference>
<dbReference type="InterPro" id="IPR029071">
    <property type="entry name" value="Ubiquitin-like_domsf"/>
</dbReference>
<name>A0AAW1R8Q5_9CHLO</name>
<dbReference type="PANTHER" id="PTHR12786">
    <property type="entry name" value="SPLICING FACTOR SF3A-RELATED"/>
    <property type="match status" value="1"/>
</dbReference>
<dbReference type="SUPFAM" id="SSF54236">
    <property type="entry name" value="Ubiquitin-like"/>
    <property type="match status" value="1"/>
</dbReference>
<reference evidence="11 12" key="1">
    <citation type="journal article" date="2024" name="Nat. Commun.">
        <title>Phylogenomics reveals the evolutionary origins of lichenization in chlorophyte algae.</title>
        <authorList>
            <person name="Puginier C."/>
            <person name="Libourel C."/>
            <person name="Otte J."/>
            <person name="Skaloud P."/>
            <person name="Haon M."/>
            <person name="Grisel S."/>
            <person name="Petersen M."/>
            <person name="Berrin J.G."/>
            <person name="Delaux P.M."/>
            <person name="Dal Grande F."/>
            <person name="Keller J."/>
        </authorList>
    </citation>
    <scope>NUCLEOTIDE SEQUENCE [LARGE SCALE GENOMIC DNA]</scope>
    <source>
        <strain evidence="11 12">SAG 2043</strain>
    </source>
</reference>
<keyword evidence="6" id="KW-0508">mRNA splicing</keyword>
<keyword evidence="12" id="KW-1185">Reference proteome</keyword>
<protein>
    <recommendedName>
        <fullName evidence="10">Ubiquitin-like domain-containing protein</fullName>
    </recommendedName>
</protein>
<dbReference type="InterPro" id="IPR025086">
    <property type="entry name" value="SDE2/SF3A3_SAP"/>
</dbReference>
<keyword evidence="5" id="KW-0507">mRNA processing</keyword>
<evidence type="ECO:0000259" key="10">
    <source>
        <dbReference type="PROSITE" id="PS50053"/>
    </source>
</evidence>
<evidence type="ECO:0000313" key="11">
    <source>
        <dbReference type="EMBL" id="KAK9830133.1"/>
    </source>
</evidence>
<dbReference type="InterPro" id="IPR051421">
    <property type="entry name" value="RNA_Proc_DNA_Dmg_Regulator"/>
</dbReference>
<keyword evidence="7" id="KW-0539">Nucleus</keyword>
<evidence type="ECO:0000256" key="7">
    <source>
        <dbReference type="ARBA" id="ARBA00023242"/>
    </source>
</evidence>
<dbReference type="SMART" id="SM00213">
    <property type="entry name" value="UBQ"/>
    <property type="match status" value="1"/>
</dbReference>
<comment type="similarity">
    <text evidence="3">Belongs to the SDE2 family.</text>
</comment>
<evidence type="ECO:0000256" key="4">
    <source>
        <dbReference type="ARBA" id="ARBA00022490"/>
    </source>
</evidence>
<dbReference type="PRINTS" id="PR00348">
    <property type="entry name" value="UBIQUITIN"/>
</dbReference>
<dbReference type="PANTHER" id="PTHR12786:SF1">
    <property type="entry name" value="SPLICING REGULATOR SDE2"/>
    <property type="match status" value="1"/>
</dbReference>
<sequence length="252" mass="27746">MQLFVRALNSNTLCIKADTVDELKQRLQEREGIPAGYQRLLYGSRQLADGQPLSDFNLEADATVHLVLRLRGGKGGFGALLRAGGKAALTDNFDACRDLSGRRLRHANAEQKLAEWSAEARKRELEKQAKKALKEQEKQARREERSQVDMDDVRVQQSQALAAVQMAVHSSVAASPPKRKSGDGGAAPSKKAKFYAVADDVSSSDLSDSDEEDEVSGDSRLPLSERAARLFLLKDMPLEQLDKKLFAKPVKS</sequence>
<comment type="caution">
    <text evidence="11">The sequence shown here is derived from an EMBL/GenBank/DDBJ whole genome shotgun (WGS) entry which is preliminary data.</text>
</comment>
<dbReference type="Pfam" id="PF22782">
    <property type="entry name" value="SDE2"/>
    <property type="match status" value="1"/>
</dbReference>
<dbReference type="Proteomes" id="UP001489004">
    <property type="component" value="Unassembled WGS sequence"/>
</dbReference>
<dbReference type="InterPro" id="IPR019956">
    <property type="entry name" value="Ubiquitin_dom"/>
</dbReference>
<dbReference type="GO" id="GO:0005634">
    <property type="term" value="C:nucleus"/>
    <property type="evidence" value="ECO:0007669"/>
    <property type="project" value="UniProtKB-SubCell"/>
</dbReference>
<dbReference type="GO" id="GO:0008380">
    <property type="term" value="P:RNA splicing"/>
    <property type="evidence" value="ECO:0007669"/>
    <property type="project" value="UniProtKB-KW"/>
</dbReference>
<organism evidence="11 12">
    <name type="scientific">[Myrmecia] bisecta</name>
    <dbReference type="NCBI Taxonomy" id="41462"/>
    <lineage>
        <taxon>Eukaryota</taxon>
        <taxon>Viridiplantae</taxon>
        <taxon>Chlorophyta</taxon>
        <taxon>core chlorophytes</taxon>
        <taxon>Trebouxiophyceae</taxon>
        <taxon>Trebouxiales</taxon>
        <taxon>Trebouxiaceae</taxon>
        <taxon>Myrmecia</taxon>
    </lineage>
</organism>
<evidence type="ECO:0000256" key="6">
    <source>
        <dbReference type="ARBA" id="ARBA00023187"/>
    </source>
</evidence>
<evidence type="ECO:0000313" key="12">
    <source>
        <dbReference type="Proteomes" id="UP001489004"/>
    </source>
</evidence>
<accession>A0AAW1R8Q5</accession>
<proteinExistence type="inferred from homology"/>
<evidence type="ECO:0000256" key="1">
    <source>
        <dbReference type="ARBA" id="ARBA00004123"/>
    </source>
</evidence>
<dbReference type="Pfam" id="PF00240">
    <property type="entry name" value="ubiquitin"/>
    <property type="match status" value="1"/>
</dbReference>
<dbReference type="Pfam" id="PF13297">
    <property type="entry name" value="SDE2_2C"/>
    <property type="match status" value="1"/>
</dbReference>
<evidence type="ECO:0000256" key="9">
    <source>
        <dbReference type="SAM" id="MobiDB-lite"/>
    </source>
</evidence>
<dbReference type="EMBL" id="JALJOR010000001">
    <property type="protein sequence ID" value="KAK9830133.1"/>
    <property type="molecule type" value="Genomic_DNA"/>
</dbReference>
<feature type="compositionally biased region" description="Acidic residues" evidence="9">
    <location>
        <begin position="207"/>
        <end position="216"/>
    </location>
</feature>
<feature type="region of interest" description="Disordered" evidence="9">
    <location>
        <begin position="201"/>
        <end position="220"/>
    </location>
</feature>
<comment type="subcellular location">
    <subcellularLocation>
        <location evidence="2">Cytoplasm</location>
    </subcellularLocation>
    <subcellularLocation>
        <location evidence="1">Nucleus</location>
    </subcellularLocation>
</comment>
<dbReference type="AlphaFoldDB" id="A0AAW1R8Q5"/>